<proteinExistence type="predicted"/>
<evidence type="ECO:0000313" key="1">
    <source>
        <dbReference type="EMBL" id="QBP13850.1"/>
    </source>
</evidence>
<gene>
    <name evidence="1" type="ORF">DDF84_030280</name>
</gene>
<name>A0A482J490_9BURK</name>
<protein>
    <submittedName>
        <fullName evidence="1">Uncharacterized protein</fullName>
    </submittedName>
</protein>
<dbReference type="EMBL" id="CP037901">
    <property type="protein sequence ID" value="QBP13850.1"/>
    <property type="molecule type" value="Genomic_DNA"/>
</dbReference>
<sequence>MTSRLEKLEHRIAALESEIDRLSRTQKTGPNSDDLELVIGFVQGLSWMLETHVRVQAEYDQNVINEFAAVLLYESERLHPHVPHRDSIAMTLRLMAHSLTDSRSDSGAFLRSMPAPGQSHH</sequence>
<accession>A0A482J490</accession>
<dbReference type="AlphaFoldDB" id="A0A482J490"/>
<evidence type="ECO:0000313" key="2">
    <source>
        <dbReference type="Proteomes" id="UP000253772"/>
    </source>
</evidence>
<dbReference type="Proteomes" id="UP000253772">
    <property type="component" value="Chromosome c2"/>
</dbReference>
<organism evidence="1 2">
    <name type="scientific">Cupriavidus metallidurans</name>
    <dbReference type="NCBI Taxonomy" id="119219"/>
    <lineage>
        <taxon>Bacteria</taxon>
        <taxon>Pseudomonadati</taxon>
        <taxon>Pseudomonadota</taxon>
        <taxon>Betaproteobacteria</taxon>
        <taxon>Burkholderiales</taxon>
        <taxon>Burkholderiaceae</taxon>
        <taxon>Cupriavidus</taxon>
    </lineage>
</organism>
<reference evidence="1 2" key="1">
    <citation type="submission" date="2019-03" db="EMBL/GenBank/DDBJ databases">
        <title>Comparative insights into the high quality Complete genome sequence of highly metal resistant Cupriavidus metallidurans strain BS1 isolated from a gold-copper mine.</title>
        <authorList>
            <person name="Mazhar H.S."/>
            <person name="Rensing C."/>
        </authorList>
    </citation>
    <scope>NUCLEOTIDE SEQUENCE [LARGE SCALE GENOMIC DNA]</scope>
    <source>
        <strain evidence="1 2">BS1</strain>
    </source>
</reference>